<dbReference type="InterPro" id="IPR052042">
    <property type="entry name" value="Tail_sheath_structural"/>
</dbReference>
<evidence type="ECO:0000313" key="4">
    <source>
        <dbReference type="Proteomes" id="UP000001953"/>
    </source>
</evidence>
<evidence type="ECO:0000256" key="1">
    <source>
        <dbReference type="ARBA" id="ARBA00008005"/>
    </source>
</evidence>
<feature type="domain" description="Tail sheath protein subtilisin-like" evidence="2">
    <location>
        <begin position="216"/>
        <end position="350"/>
    </location>
</feature>
<dbReference type="OrthoDB" id="9767864at2"/>
<dbReference type="PANTHER" id="PTHR35861:SF1">
    <property type="entry name" value="PHAGE TAIL SHEATH PROTEIN"/>
    <property type="match status" value="1"/>
</dbReference>
<dbReference type="PANTHER" id="PTHR35861">
    <property type="match status" value="1"/>
</dbReference>
<reference evidence="3 4" key="1">
    <citation type="submission" date="2006-03" db="EMBL/GenBank/DDBJ databases">
        <title>Complete sequence of chromosome of Nitrobacter hamburgensis X14.</title>
        <authorList>
            <consortium name="US DOE Joint Genome Institute"/>
            <person name="Copeland A."/>
            <person name="Lucas S."/>
            <person name="Lapidus A."/>
            <person name="Barry K."/>
            <person name="Detter J.C."/>
            <person name="Glavina del Rio T."/>
            <person name="Hammon N."/>
            <person name="Israni S."/>
            <person name="Dalin E."/>
            <person name="Tice H."/>
            <person name="Pitluck S."/>
            <person name="Chain P."/>
            <person name="Malfatti S."/>
            <person name="Shin M."/>
            <person name="Vergez L."/>
            <person name="Schmutz J."/>
            <person name="Larimer F."/>
            <person name="Land M."/>
            <person name="Hauser L."/>
            <person name="Kyrpides N."/>
            <person name="Ivanova N."/>
            <person name="Ward B."/>
            <person name="Arp D."/>
            <person name="Klotz M."/>
            <person name="Stein L."/>
            <person name="O'Mullan G."/>
            <person name="Starkenburg S."/>
            <person name="Sayavedra L."/>
            <person name="Poret-Peterson A.T."/>
            <person name="Gentry M.E."/>
            <person name="Bruce D."/>
            <person name="Richardson P."/>
        </authorList>
    </citation>
    <scope>NUCLEOTIDE SEQUENCE [LARGE SCALE GENOMIC DNA]</scope>
    <source>
        <strain evidence="4">DSM 10229 / NCIMB 13809 / X14</strain>
    </source>
</reference>
<dbReference type="Pfam" id="PF04984">
    <property type="entry name" value="Phage_sheath_1"/>
    <property type="match status" value="1"/>
</dbReference>
<comment type="similarity">
    <text evidence="1">Belongs to the myoviridae tail sheath protein family.</text>
</comment>
<dbReference type="eggNOG" id="COG3497">
    <property type="taxonomic scope" value="Bacteria"/>
</dbReference>
<dbReference type="KEGG" id="nha:Nham_3326"/>
<name>Q1QI89_NITHX</name>
<proteinExistence type="inferred from homology"/>
<keyword evidence="4" id="KW-1185">Reference proteome</keyword>
<accession>Q1QI89</accession>
<organism evidence="3 4">
    <name type="scientific">Nitrobacter hamburgensis (strain DSM 10229 / NCIMB 13809 / X14)</name>
    <dbReference type="NCBI Taxonomy" id="323097"/>
    <lineage>
        <taxon>Bacteria</taxon>
        <taxon>Pseudomonadati</taxon>
        <taxon>Pseudomonadota</taxon>
        <taxon>Alphaproteobacteria</taxon>
        <taxon>Hyphomicrobiales</taxon>
        <taxon>Nitrobacteraceae</taxon>
        <taxon>Nitrobacter</taxon>
    </lineage>
</organism>
<protein>
    <submittedName>
        <fullName evidence="3">Phage tail sheath protein</fullName>
    </submittedName>
</protein>
<dbReference type="AlphaFoldDB" id="Q1QI89"/>
<evidence type="ECO:0000313" key="3">
    <source>
        <dbReference type="EMBL" id="ABE64058.1"/>
    </source>
</evidence>
<dbReference type="STRING" id="323097.Nham_3326"/>
<dbReference type="InterPro" id="IPR035089">
    <property type="entry name" value="Phage_sheath_subtilisin"/>
</dbReference>
<dbReference type="HOGENOM" id="CLU_037707_0_1_5"/>
<dbReference type="EMBL" id="CP000319">
    <property type="protein sequence ID" value="ABE64058.1"/>
    <property type="molecule type" value="Genomic_DNA"/>
</dbReference>
<evidence type="ECO:0000259" key="2">
    <source>
        <dbReference type="Pfam" id="PF04984"/>
    </source>
</evidence>
<gene>
    <name evidence="3" type="ordered locus">Nham_3326</name>
</gene>
<dbReference type="Proteomes" id="UP000001953">
    <property type="component" value="Chromosome"/>
</dbReference>
<dbReference type="RefSeq" id="WP_011511711.1">
    <property type="nucleotide sequence ID" value="NC_007964.1"/>
</dbReference>
<sequence>MASVSFHHGARVFQSGETPVLVRTAQTAVIGLIGTAEDADAVKFPLNKPIQLLRPSDAEGLGADGTLMEAIDSIFDQVGCPIILVRVEEGATTPESWANAVGNQVAFTGVHAFRRAKPDGLYKPKLLLAPGLTQTSPADGIASVAVTVGGAGYVADTTTVTIAGTGGVGSGAEAKAVVEAGIITSILVTKPGYGYTGAVTVTITGDGADATATAAKGSVINPVVAELMGVAETLKAMAYVDAPDTTDQAAVQYRGLINSGRIFVCDPKVLKFDTAQALNVPQPSSPIFAARQAKMDLEQGFWWAGSNTEIAGIVGTNRPIEYGPQSNYLNENRVNTIVNIDNTGFRLWGVWTCDSELLWQFVSVRRTADAINEALEVAYLEFVDRPFSKANLKFMIEAGRAFLRTMELEGAILPGHDVWLLDSNTDNDLAQGIVKLGVKFEPPAPMVDIRITSYRNIASYTLLLNQVAQEISSGSLAA</sequence>